<keyword evidence="6" id="KW-0443">Lipid metabolism</keyword>
<dbReference type="InterPro" id="IPR001878">
    <property type="entry name" value="Znf_CCHC"/>
</dbReference>
<evidence type="ECO:0000313" key="9">
    <source>
        <dbReference type="EMBL" id="VVT53529.1"/>
    </source>
</evidence>
<keyword evidence="4" id="KW-0378">Hydrolase</keyword>
<evidence type="ECO:0000313" key="10">
    <source>
        <dbReference type="Proteomes" id="UP000398389"/>
    </source>
</evidence>
<dbReference type="GO" id="GO:0003676">
    <property type="term" value="F:nucleic acid binding"/>
    <property type="evidence" value="ECO:0007669"/>
    <property type="project" value="InterPro"/>
</dbReference>
<dbReference type="GeneID" id="43582436"/>
<dbReference type="SUPFAM" id="SSF53474">
    <property type="entry name" value="alpha/beta-Hydrolases"/>
    <property type="match status" value="1"/>
</dbReference>
<keyword evidence="7" id="KW-0479">Metal-binding</keyword>
<dbReference type="PROSITE" id="PS00122">
    <property type="entry name" value="CARBOXYLESTERASE_B_1"/>
    <property type="match status" value="1"/>
</dbReference>
<evidence type="ECO:0000256" key="6">
    <source>
        <dbReference type="ARBA" id="ARBA00023098"/>
    </source>
</evidence>
<keyword evidence="5" id="KW-0442">Lipid degradation</keyword>
<dbReference type="PANTHER" id="PTHR11559">
    <property type="entry name" value="CARBOXYLESTERASE"/>
    <property type="match status" value="1"/>
</dbReference>
<dbReference type="GO" id="GO:0008270">
    <property type="term" value="F:zinc ion binding"/>
    <property type="evidence" value="ECO:0007669"/>
    <property type="project" value="UniProtKB-KW"/>
</dbReference>
<feature type="domain" description="CCHC-type" evidence="8">
    <location>
        <begin position="160"/>
        <end position="173"/>
    </location>
</feature>
<evidence type="ECO:0000256" key="4">
    <source>
        <dbReference type="ARBA" id="ARBA00022801"/>
    </source>
</evidence>
<protein>
    <recommendedName>
        <fullName evidence="3">triacylglycerol lipase</fullName>
        <ecNumber evidence="3">3.1.1.3</ecNumber>
    </recommendedName>
</protein>
<reference evidence="9 10" key="1">
    <citation type="submission" date="2019-09" db="EMBL/GenBank/DDBJ databases">
        <authorList>
            <person name="Brejova B."/>
        </authorList>
    </citation>
    <scope>NUCLEOTIDE SEQUENCE [LARGE SCALE GENOMIC DNA]</scope>
</reference>
<dbReference type="EMBL" id="CABVLU010000003">
    <property type="protein sequence ID" value="VVT53529.1"/>
    <property type="molecule type" value="Genomic_DNA"/>
</dbReference>
<dbReference type="InterPro" id="IPR002018">
    <property type="entry name" value="CarbesteraseB"/>
</dbReference>
<accession>A0A5E8BSJ7</accession>
<dbReference type="Proteomes" id="UP000398389">
    <property type="component" value="Unassembled WGS sequence"/>
</dbReference>
<comment type="similarity">
    <text evidence="2">Belongs to the type-B carboxylesterase/lipase family.</text>
</comment>
<dbReference type="InterPro" id="IPR019826">
    <property type="entry name" value="Carboxylesterase_B_AS"/>
</dbReference>
<keyword evidence="7" id="KW-0863">Zinc-finger</keyword>
<dbReference type="Pfam" id="PF00135">
    <property type="entry name" value="COesterase"/>
    <property type="match status" value="1"/>
</dbReference>
<dbReference type="Gene3D" id="3.40.50.1820">
    <property type="entry name" value="alpha/beta hydrolase"/>
    <property type="match status" value="1"/>
</dbReference>
<dbReference type="OrthoDB" id="7608935at2759"/>
<evidence type="ECO:0000256" key="7">
    <source>
        <dbReference type="PROSITE-ProRule" id="PRU00047"/>
    </source>
</evidence>
<dbReference type="RefSeq" id="XP_031854227.1">
    <property type="nucleotide sequence ID" value="XM_031998336.1"/>
</dbReference>
<keyword evidence="10" id="KW-1185">Reference proteome</keyword>
<evidence type="ECO:0000259" key="8">
    <source>
        <dbReference type="PROSITE" id="PS50158"/>
    </source>
</evidence>
<name>A0A5E8BSJ7_9ASCO</name>
<comment type="catalytic activity">
    <reaction evidence="1">
        <text>a triacylglycerol + H2O = a diacylglycerol + a fatty acid + H(+)</text>
        <dbReference type="Rhea" id="RHEA:12044"/>
        <dbReference type="ChEBI" id="CHEBI:15377"/>
        <dbReference type="ChEBI" id="CHEBI:15378"/>
        <dbReference type="ChEBI" id="CHEBI:17855"/>
        <dbReference type="ChEBI" id="CHEBI:18035"/>
        <dbReference type="ChEBI" id="CHEBI:28868"/>
        <dbReference type="EC" id="3.1.1.3"/>
    </reaction>
</comment>
<evidence type="ECO:0000256" key="2">
    <source>
        <dbReference type="ARBA" id="ARBA00005964"/>
    </source>
</evidence>
<dbReference type="InterPro" id="IPR029058">
    <property type="entry name" value="AB_hydrolase_fold"/>
</dbReference>
<organism evidence="9 10">
    <name type="scientific">Magnusiomyces paraingens</name>
    <dbReference type="NCBI Taxonomy" id="2606893"/>
    <lineage>
        <taxon>Eukaryota</taxon>
        <taxon>Fungi</taxon>
        <taxon>Dikarya</taxon>
        <taxon>Ascomycota</taxon>
        <taxon>Saccharomycotina</taxon>
        <taxon>Dipodascomycetes</taxon>
        <taxon>Dipodascales</taxon>
        <taxon>Dipodascaceae</taxon>
        <taxon>Magnusiomyces</taxon>
    </lineage>
</organism>
<evidence type="ECO:0000256" key="5">
    <source>
        <dbReference type="ARBA" id="ARBA00022963"/>
    </source>
</evidence>
<dbReference type="InterPro" id="IPR050309">
    <property type="entry name" value="Type-B_Carboxylest/Lipase"/>
</dbReference>
<sequence length="789" mass="89366">MTSSVENTDSTVHGAFSKDSEIIFVEPYDDINNVDSFERPSIFDKSDSEDLKITTLSPKKIESGQISSAFNRYYTRYESDSDDINELKDRKQDNETNLKESTDQLILNFDDSNEEKKETTQQTAPTFDEVKDDADEGALVASRGEGRYFGFDTDSSPIICKKCGGKGHIAAKCDVILCENCGAKNEHTIPLLQSGSNIGPPFSQGFLNISSTLINLSSVESYFGSISKISEKISESHPLVSFLGGDTISGIATADGVESFKGIPFAEPPIDDLRFRHPKPYNKSLDGFQAHNFSKSCVNITPFGFFSLSRKNVDNSNPHFKKIVEKTIFKKYEMSEDCLKLNIYRPAGTMPFAKLPVMVWFHGGAFQFGSSNFYPGNKFIVDSIKMRQPIIFVTFNYRVGPWGFLGGKAVNEEGSSNAGLYDQRLALKWVSDHVTAFGGDNNKITLIGESAGAISIAHHMVSHEGDISYKGKYLFHAAILQSGGPWSFDSVTSSKPEILFQKFSRHCGCFSYSSKKTLKCLRTKTVEDLQNAQRLDHDLKNVFIADSSDSLFGWSPRFDENLITDNPAKLIQQSKFAKVPYIIGTQEDEGTALTFLFDLKSTTQVNSYMTKLFTNTSEEDIDKIIKMYPEKLTPSTRYGNINRYFRIWKQINELFPGYLRFSEMIGDFIFHVPRRILLENTPESTLKYSFQSKYLHKIMPILGTAHSSELFWQFHRDSYPAPVYRRYFISFANHFDPNINTGLLHWDQYTSKNKETLVINMRKPTMGRDEFDRDNNLNYLVNHPELIMV</sequence>
<dbReference type="PROSITE" id="PS50158">
    <property type="entry name" value="ZF_CCHC"/>
    <property type="match status" value="1"/>
</dbReference>
<proteinExistence type="inferred from homology"/>
<evidence type="ECO:0000256" key="3">
    <source>
        <dbReference type="ARBA" id="ARBA00013279"/>
    </source>
</evidence>
<dbReference type="AlphaFoldDB" id="A0A5E8BSJ7"/>
<dbReference type="GO" id="GO:0004806">
    <property type="term" value="F:triacylglycerol lipase activity"/>
    <property type="evidence" value="ECO:0007669"/>
    <property type="project" value="UniProtKB-EC"/>
</dbReference>
<evidence type="ECO:0000256" key="1">
    <source>
        <dbReference type="ARBA" id="ARBA00001024"/>
    </source>
</evidence>
<dbReference type="EC" id="3.1.1.3" evidence="3"/>
<gene>
    <name evidence="9" type="ORF">SAPINGB_P003619</name>
</gene>
<dbReference type="GO" id="GO:0016042">
    <property type="term" value="P:lipid catabolic process"/>
    <property type="evidence" value="ECO:0007669"/>
    <property type="project" value="UniProtKB-KW"/>
</dbReference>
<keyword evidence="7" id="KW-0862">Zinc</keyword>